<protein>
    <submittedName>
        <fullName evidence="1">Uncharacterized protein</fullName>
    </submittedName>
</protein>
<comment type="caution">
    <text evidence="1">The sequence shown here is derived from an EMBL/GenBank/DDBJ whole genome shotgun (WGS) entry which is preliminary data.</text>
</comment>
<organism evidence="1 2">
    <name type="scientific">Photobacterium kishitanii</name>
    <dbReference type="NCBI Taxonomy" id="318456"/>
    <lineage>
        <taxon>Bacteria</taxon>
        <taxon>Pseudomonadati</taxon>
        <taxon>Pseudomonadota</taxon>
        <taxon>Gammaproteobacteria</taxon>
        <taxon>Vibrionales</taxon>
        <taxon>Vibrionaceae</taxon>
        <taxon>Photobacterium</taxon>
    </lineage>
</organism>
<name>A0A2T3KD29_9GAMM</name>
<evidence type="ECO:0000313" key="2">
    <source>
        <dbReference type="Proteomes" id="UP000241426"/>
    </source>
</evidence>
<gene>
    <name evidence="1" type="ORF">C9J27_20490</name>
</gene>
<dbReference type="EMBL" id="PYNF01000026">
    <property type="protein sequence ID" value="PSU93883.1"/>
    <property type="molecule type" value="Genomic_DNA"/>
</dbReference>
<dbReference type="AlphaFoldDB" id="A0A2T3KD29"/>
<proteinExistence type="predicted"/>
<dbReference type="Proteomes" id="UP000241426">
    <property type="component" value="Unassembled WGS sequence"/>
</dbReference>
<reference evidence="1 2" key="1">
    <citation type="submission" date="2018-01" db="EMBL/GenBank/DDBJ databases">
        <title>Whole genome sequencing of Histamine producing bacteria.</title>
        <authorList>
            <person name="Butler K."/>
        </authorList>
    </citation>
    <scope>NUCLEOTIDE SEQUENCE [LARGE SCALE GENOMIC DNA]</scope>
    <source>
        <strain evidence="1 2">FS-7.2</strain>
    </source>
</reference>
<evidence type="ECO:0000313" key="1">
    <source>
        <dbReference type="EMBL" id="PSU93883.1"/>
    </source>
</evidence>
<accession>A0A2T3KD29</accession>
<sequence length="75" mass="8356">MLALFGTDWVSNGLLYKSVDSMAKIMTSKMSRKEKCSMSGGLHAAKGHFKGMRMTIFIYLSCTLIINDFKNIKTG</sequence>